<name>A0A845V1L1_9GAMM</name>
<protein>
    <submittedName>
        <fullName evidence="3">Collagen-like protein</fullName>
    </submittedName>
</protein>
<feature type="region of interest" description="Disordered" evidence="1">
    <location>
        <begin position="124"/>
        <end position="232"/>
    </location>
</feature>
<proteinExistence type="predicted"/>
<keyword evidence="2" id="KW-0732">Signal</keyword>
<evidence type="ECO:0000313" key="3">
    <source>
        <dbReference type="EMBL" id="NDY96978.1"/>
    </source>
</evidence>
<dbReference type="EMBL" id="JAAGSC010000044">
    <property type="protein sequence ID" value="NDY96978.1"/>
    <property type="molecule type" value="Genomic_DNA"/>
</dbReference>
<feature type="compositionally biased region" description="Low complexity" evidence="1">
    <location>
        <begin position="175"/>
        <end position="208"/>
    </location>
</feature>
<evidence type="ECO:0000256" key="2">
    <source>
        <dbReference type="SAM" id="SignalP"/>
    </source>
</evidence>
<evidence type="ECO:0000256" key="1">
    <source>
        <dbReference type="SAM" id="MobiDB-lite"/>
    </source>
</evidence>
<sequence>MVGREHQVKLFVFLFTLSIVLSASAVEQSTISYQGQLRSAGSPFSGSVDLHFKLFDADSDGNQVGQTQLFESHPVEEGLFQVELDFGRDAFISGERWLEITVDGVVLNPRQRVTAAPVATFALSGNEGPAGPQGEAGPAGPEGAAGPQGEAGPAGPEGAAGPQGEAGPAGPEGPAGPQGEAGPAGPEGAAGPQGEAGPAGPQGEVGPVGPQGPEGPQGPAGSDADATAAEAAAAAAQATADANASRITALENLLSGITRQVDPVSGVDTLTIPADLAANSLILDVLLSNQTFDEKLVCQNSDGIIIPCPNSFVVPPDSTLWGSWSGVMTPDPAIDPSLGCASIDITVTVTDLLGGYLDTIVMRRGSELDIDDPREIINAGLVDAQTQHFIEAWRFNFQFGPLGTATGNWTNRLTASGAIQCFGTLEMTRQ</sequence>
<evidence type="ECO:0000313" key="4">
    <source>
        <dbReference type="Proteomes" id="UP000484885"/>
    </source>
</evidence>
<dbReference type="Proteomes" id="UP000484885">
    <property type="component" value="Unassembled WGS sequence"/>
</dbReference>
<feature type="chain" id="PRO_5032924445" evidence="2">
    <location>
        <begin position="26"/>
        <end position="430"/>
    </location>
</feature>
<dbReference type="InterPro" id="IPR008160">
    <property type="entry name" value="Collagen"/>
</dbReference>
<dbReference type="AlphaFoldDB" id="A0A845V1L1"/>
<dbReference type="PANTHER" id="PTHR24637:SF428">
    <property type="entry name" value="SCAVENGER RECEPTOR CLASS A MEMBER 3"/>
    <property type="match status" value="1"/>
</dbReference>
<organism evidence="3 4">
    <name type="scientific">Wenzhouxiangella limi</name>
    <dbReference type="NCBI Taxonomy" id="2707351"/>
    <lineage>
        <taxon>Bacteria</taxon>
        <taxon>Pseudomonadati</taxon>
        <taxon>Pseudomonadota</taxon>
        <taxon>Gammaproteobacteria</taxon>
        <taxon>Chromatiales</taxon>
        <taxon>Wenzhouxiangellaceae</taxon>
        <taxon>Wenzhouxiangella</taxon>
    </lineage>
</organism>
<dbReference type="PANTHER" id="PTHR24637">
    <property type="entry name" value="COLLAGEN"/>
    <property type="match status" value="1"/>
</dbReference>
<dbReference type="Pfam" id="PF01391">
    <property type="entry name" value="Collagen"/>
    <property type="match status" value="1"/>
</dbReference>
<feature type="signal peptide" evidence="2">
    <location>
        <begin position="1"/>
        <end position="25"/>
    </location>
</feature>
<gene>
    <name evidence="3" type="ORF">G3I74_14700</name>
</gene>
<feature type="compositionally biased region" description="Low complexity" evidence="1">
    <location>
        <begin position="127"/>
        <end position="169"/>
    </location>
</feature>
<keyword evidence="4" id="KW-1185">Reference proteome</keyword>
<reference evidence="3 4" key="1">
    <citation type="submission" date="2020-02" db="EMBL/GenBank/DDBJ databases">
        <authorList>
            <person name="Zhang X.-Y."/>
        </authorList>
    </citation>
    <scope>NUCLEOTIDE SEQUENCE [LARGE SCALE GENOMIC DNA]</scope>
    <source>
        <strain evidence="3 4">C33</strain>
    </source>
</reference>
<accession>A0A845V1L1</accession>
<comment type="caution">
    <text evidence="3">The sequence shown here is derived from an EMBL/GenBank/DDBJ whole genome shotgun (WGS) entry which is preliminary data.</text>
</comment>
<keyword evidence="3" id="KW-0176">Collagen</keyword>
<feature type="compositionally biased region" description="Low complexity" evidence="1">
    <location>
        <begin position="217"/>
        <end position="232"/>
    </location>
</feature>